<dbReference type="InterPro" id="IPR003029">
    <property type="entry name" value="S1_domain"/>
</dbReference>
<comment type="catalytic activity">
    <reaction evidence="10">
        <text>ATP + H2O = ADP + phosphate + H(+)</text>
        <dbReference type="Rhea" id="RHEA:13065"/>
        <dbReference type="ChEBI" id="CHEBI:15377"/>
        <dbReference type="ChEBI" id="CHEBI:15378"/>
        <dbReference type="ChEBI" id="CHEBI:30616"/>
        <dbReference type="ChEBI" id="CHEBI:43474"/>
        <dbReference type="ChEBI" id="CHEBI:456216"/>
        <dbReference type="EC" id="3.6.4.13"/>
    </reaction>
</comment>
<dbReference type="GO" id="GO:0003723">
    <property type="term" value="F:RNA binding"/>
    <property type="evidence" value="ECO:0007669"/>
    <property type="project" value="TreeGrafter"/>
</dbReference>
<dbReference type="SUPFAM" id="SSF52540">
    <property type="entry name" value="P-loop containing nucleoside triphosphate hydrolases"/>
    <property type="match status" value="1"/>
</dbReference>
<dbReference type="Gene3D" id="2.40.50.140">
    <property type="entry name" value="Nucleic acid-binding proteins"/>
    <property type="match status" value="1"/>
</dbReference>
<dbReference type="Pfam" id="PF00575">
    <property type="entry name" value="S1"/>
    <property type="match status" value="1"/>
</dbReference>
<dbReference type="PROSITE" id="PS51192">
    <property type="entry name" value="HELICASE_ATP_BIND_1"/>
    <property type="match status" value="1"/>
</dbReference>
<dbReference type="InterPro" id="IPR012340">
    <property type="entry name" value="NA-bd_OB-fold"/>
</dbReference>
<dbReference type="PANTHER" id="PTHR18934">
    <property type="entry name" value="ATP-DEPENDENT RNA HELICASE"/>
    <property type="match status" value="1"/>
</dbReference>
<dbReference type="PROSITE" id="PS50126">
    <property type="entry name" value="S1"/>
    <property type="match status" value="1"/>
</dbReference>
<feature type="region of interest" description="Disordered" evidence="12">
    <location>
        <begin position="34"/>
        <end position="57"/>
    </location>
</feature>
<keyword evidence="4" id="KW-0547">Nucleotide-binding</keyword>
<dbReference type="InterPro" id="IPR011545">
    <property type="entry name" value="DEAD/DEAH_box_helicase_dom"/>
</dbReference>
<dbReference type="Proteomes" id="UP001165063">
    <property type="component" value="Unassembled WGS sequence"/>
</dbReference>
<feature type="coiled-coil region" evidence="11">
    <location>
        <begin position="236"/>
        <end position="263"/>
    </location>
</feature>
<dbReference type="GO" id="GO:0003724">
    <property type="term" value="F:RNA helicase activity"/>
    <property type="evidence" value="ECO:0007669"/>
    <property type="project" value="UniProtKB-EC"/>
</dbReference>
<dbReference type="FunFam" id="1.20.120.1080:FF:000001">
    <property type="entry name" value="Pre-mRNA-splicing factor ATP-dependent RNA helicase"/>
    <property type="match status" value="1"/>
</dbReference>
<keyword evidence="6" id="KW-0347">Helicase</keyword>
<dbReference type="GO" id="GO:0065003">
    <property type="term" value="P:protein-containing complex assembly"/>
    <property type="evidence" value="ECO:0007669"/>
    <property type="project" value="UniProtKB-ARBA"/>
</dbReference>
<feature type="domain" description="Helicase ATP-binding" evidence="14">
    <location>
        <begin position="326"/>
        <end position="490"/>
    </location>
</feature>
<evidence type="ECO:0000256" key="11">
    <source>
        <dbReference type="SAM" id="Coils"/>
    </source>
</evidence>
<dbReference type="InterPro" id="IPR014001">
    <property type="entry name" value="Helicase_ATP-bd"/>
</dbReference>
<dbReference type="InterPro" id="IPR027417">
    <property type="entry name" value="P-loop_NTPase"/>
</dbReference>
<evidence type="ECO:0000259" key="13">
    <source>
        <dbReference type="PROSITE" id="PS50126"/>
    </source>
</evidence>
<dbReference type="PANTHER" id="PTHR18934:SF85">
    <property type="entry name" value="ATP-DEPENDENT RNA HELICASE DHX8"/>
    <property type="match status" value="1"/>
</dbReference>
<keyword evidence="8" id="KW-0508">mRNA splicing</keyword>
<dbReference type="PROSITE" id="PS00690">
    <property type="entry name" value="DEAH_ATP_HELICASE"/>
    <property type="match status" value="1"/>
</dbReference>
<dbReference type="SMART" id="SM00847">
    <property type="entry name" value="HA2"/>
    <property type="match status" value="1"/>
</dbReference>
<dbReference type="CDD" id="cd18791">
    <property type="entry name" value="SF2_C_RHA"/>
    <property type="match status" value="1"/>
</dbReference>
<dbReference type="SUPFAM" id="SSF50249">
    <property type="entry name" value="Nucleic acid-binding proteins"/>
    <property type="match status" value="1"/>
</dbReference>
<keyword evidence="3" id="KW-0507">mRNA processing</keyword>
<proteinExistence type="predicted"/>
<comment type="caution">
    <text evidence="16">The sequence shown here is derived from an EMBL/GenBank/DDBJ whole genome shotgun (WGS) entry which is preliminary data.</text>
</comment>
<keyword evidence="11" id="KW-0175">Coiled coil</keyword>
<evidence type="ECO:0000256" key="4">
    <source>
        <dbReference type="ARBA" id="ARBA00022741"/>
    </source>
</evidence>
<dbReference type="CDD" id="cd05684">
    <property type="entry name" value="S1_DHX8_helicase"/>
    <property type="match status" value="1"/>
</dbReference>
<evidence type="ECO:0000259" key="14">
    <source>
        <dbReference type="PROSITE" id="PS51192"/>
    </source>
</evidence>
<protein>
    <recommendedName>
        <fullName evidence="2">RNA helicase</fullName>
        <ecNumber evidence="2">3.6.4.13</ecNumber>
    </recommendedName>
</protein>
<dbReference type="SMART" id="SM00490">
    <property type="entry name" value="HELICc"/>
    <property type="match status" value="1"/>
</dbReference>
<dbReference type="InterPro" id="IPR002464">
    <property type="entry name" value="DNA/RNA_helicase_DEAH_CS"/>
</dbReference>
<evidence type="ECO:0000256" key="5">
    <source>
        <dbReference type="ARBA" id="ARBA00022801"/>
    </source>
</evidence>
<reference evidence="16" key="1">
    <citation type="submission" date="2023-04" db="EMBL/GenBank/DDBJ databases">
        <title>Ambrosiozyma monospora NBRC 1965.</title>
        <authorList>
            <person name="Ichikawa N."/>
            <person name="Sato H."/>
            <person name="Tonouchi N."/>
        </authorList>
    </citation>
    <scope>NUCLEOTIDE SEQUENCE</scope>
    <source>
        <strain evidence="16">NBRC 1965</strain>
    </source>
</reference>
<evidence type="ECO:0000256" key="1">
    <source>
        <dbReference type="ARBA" id="ARBA00004123"/>
    </source>
</evidence>
<dbReference type="InterPro" id="IPR001650">
    <property type="entry name" value="Helicase_C-like"/>
</dbReference>
<organism evidence="16 17">
    <name type="scientific">Ambrosiozyma monospora</name>
    <name type="common">Yeast</name>
    <name type="synonym">Endomycopsis monosporus</name>
    <dbReference type="NCBI Taxonomy" id="43982"/>
    <lineage>
        <taxon>Eukaryota</taxon>
        <taxon>Fungi</taxon>
        <taxon>Dikarya</taxon>
        <taxon>Ascomycota</taxon>
        <taxon>Saccharomycotina</taxon>
        <taxon>Pichiomycetes</taxon>
        <taxon>Pichiales</taxon>
        <taxon>Pichiaceae</taxon>
        <taxon>Ambrosiozyma</taxon>
    </lineage>
</organism>
<evidence type="ECO:0000256" key="12">
    <source>
        <dbReference type="SAM" id="MobiDB-lite"/>
    </source>
</evidence>
<dbReference type="Pfam" id="PF21010">
    <property type="entry name" value="HA2_C"/>
    <property type="match status" value="1"/>
</dbReference>
<dbReference type="FunFam" id="3.40.50.300:FF:000007">
    <property type="entry name" value="Pre-mRNA-splicing factor ATP-dependent RNA helicase"/>
    <property type="match status" value="1"/>
</dbReference>
<accession>A0A9W6YTW6</accession>
<evidence type="ECO:0000256" key="10">
    <source>
        <dbReference type="ARBA" id="ARBA00047984"/>
    </source>
</evidence>
<dbReference type="InterPro" id="IPR049621">
    <property type="entry name" value="S1_DHX8_helicase"/>
</dbReference>
<dbReference type="Pfam" id="PF07717">
    <property type="entry name" value="OB_NTP_bind"/>
    <property type="match status" value="1"/>
</dbReference>
<evidence type="ECO:0000256" key="8">
    <source>
        <dbReference type="ARBA" id="ARBA00023187"/>
    </source>
</evidence>
<sequence>MSNRKVQVGNIYKGTVTGLKPFGAFIRLDGVKEEQQNEDNHHHHRHHHRDKNTRDRVKELSGLCHISQISSSRRIDNPNEVLKRDQIVYVKVTQIQDDGKISLSMRDIDQTSGLEQHEDANDLENEVRGRQYQKNQSRSQKRRNSPDMWEMNQLNKVFGAKRARPTSNSEVEDPFAEVESENDEEVEEDVEIELSNEVPAFLQGKNYKANKNAALRAARGAGGSLIRAAQYGSRFMAEVKRVKMEKKQEEEKLKRQAERAKKTEDPMLEELILQTKMQQQKEQAAEKAVDEWRKQAKIESYGIRSQLSMQEQRESLPVFDKREELLKQVQENDIVVVVGETGSGKTTQITQYLAEEGYGNKGIIACTQPRRVAATSVAKRVAEEVGCKVGDEVGYTIRFEDVTSDRTIIKYMTDGMLQVEALSDPDMKRYSVIMLDEAHERTVATDVLFALLKDAVKRRKGSLKLIVTSATLDSAKFSKYFFDCPVFHIKGRTFPVKIFYTKRPELDYIESTIDTVIDVHVNNPKGDILVFLTGRDEIDTCCETIIEKMSVLYKSDPKMAELIVLPIYSALPSEMQSRIFEPTPEGKRKVVLATNIAETSITIDGIYYVVDPGFVKVNAYNAKLGMDSLIVQPVSRAQADQRSGRAGRTGPGVCFRLYTKNAYLNEMSANTVPEIQRQNLSNTILMLKAMGISDVLNFGFMDPPEEDTILSALDELYILDALDVDGNLTKTGKYMTSFPMEPKLTKTLIKSIEFNCSYEVIIIIAMLSVPDVFYRPKEKKERADKMKSKFNDYNGDHLTLLNVYLKWEDSNFSKSWCQDHFIHEKSLKRARDVKRQLLSIVENLDRKERRLDSSVRSCKGNYDLIRKTFVSGFFKNTAKRASNHGHKDEEGSYRTLVENIPVYMHPSSSLFKKHGVDYVLYHTLVLTNKEYMHCITKIDPKWLILYAPRFFKQADPNQLSLTKRRERIQPLFNRNDPKEKWRLSRGRR</sequence>
<dbReference type="AlphaFoldDB" id="A0A9W6YTW6"/>
<evidence type="ECO:0000313" key="17">
    <source>
        <dbReference type="Proteomes" id="UP001165063"/>
    </source>
</evidence>
<keyword evidence="7" id="KW-0067">ATP-binding</keyword>
<evidence type="ECO:0000259" key="15">
    <source>
        <dbReference type="PROSITE" id="PS51194"/>
    </source>
</evidence>
<dbReference type="PROSITE" id="PS51194">
    <property type="entry name" value="HELICASE_CTER"/>
    <property type="match status" value="1"/>
</dbReference>
<comment type="subcellular location">
    <subcellularLocation>
        <location evidence="1">Nucleus</location>
    </subcellularLocation>
</comment>
<keyword evidence="9" id="KW-0539">Nucleus</keyword>
<evidence type="ECO:0000256" key="9">
    <source>
        <dbReference type="ARBA" id="ARBA00023242"/>
    </source>
</evidence>
<dbReference type="Pfam" id="PF00270">
    <property type="entry name" value="DEAD"/>
    <property type="match status" value="1"/>
</dbReference>
<dbReference type="FunFam" id="3.40.50.300:FF:000726">
    <property type="entry name" value="Pre-mRNA-splicing factor ATP-dependent RNA helicase"/>
    <property type="match status" value="1"/>
</dbReference>
<dbReference type="InterPro" id="IPR007502">
    <property type="entry name" value="Helicase-assoc_dom"/>
</dbReference>
<dbReference type="Gene3D" id="1.20.120.1080">
    <property type="match status" value="1"/>
</dbReference>
<evidence type="ECO:0000256" key="6">
    <source>
        <dbReference type="ARBA" id="ARBA00022806"/>
    </source>
</evidence>
<feature type="region of interest" description="Disordered" evidence="12">
    <location>
        <begin position="112"/>
        <end position="186"/>
    </location>
</feature>
<dbReference type="EMBL" id="BSXU01000525">
    <property type="protein sequence ID" value="GMG20994.1"/>
    <property type="molecule type" value="Genomic_DNA"/>
</dbReference>
<dbReference type="GO" id="GO:0071006">
    <property type="term" value="C:U2-type catalytic step 1 spliceosome"/>
    <property type="evidence" value="ECO:0007669"/>
    <property type="project" value="UniProtKB-ARBA"/>
</dbReference>
<dbReference type="Gene3D" id="3.40.50.300">
    <property type="entry name" value="P-loop containing nucleotide triphosphate hydrolases"/>
    <property type="match status" value="2"/>
</dbReference>
<dbReference type="Pfam" id="PF00271">
    <property type="entry name" value="Helicase_C"/>
    <property type="match status" value="1"/>
</dbReference>
<keyword evidence="5" id="KW-0378">Hydrolase</keyword>
<dbReference type="InterPro" id="IPR011709">
    <property type="entry name" value="DEAD-box_helicase_OB_fold"/>
</dbReference>
<evidence type="ECO:0000313" key="16">
    <source>
        <dbReference type="EMBL" id="GMG20994.1"/>
    </source>
</evidence>
<dbReference type="OrthoDB" id="10253254at2759"/>
<dbReference type="GO" id="GO:0005524">
    <property type="term" value="F:ATP binding"/>
    <property type="evidence" value="ECO:0007669"/>
    <property type="project" value="UniProtKB-KW"/>
</dbReference>
<evidence type="ECO:0000256" key="3">
    <source>
        <dbReference type="ARBA" id="ARBA00022664"/>
    </source>
</evidence>
<dbReference type="SMART" id="SM00316">
    <property type="entry name" value="S1"/>
    <property type="match status" value="1"/>
</dbReference>
<dbReference type="GO" id="GO:0000390">
    <property type="term" value="P:spliceosomal complex disassembly"/>
    <property type="evidence" value="ECO:0007669"/>
    <property type="project" value="TreeGrafter"/>
</dbReference>
<feature type="compositionally biased region" description="Basic and acidic residues" evidence="12">
    <location>
        <begin position="115"/>
        <end position="129"/>
    </location>
</feature>
<dbReference type="SMART" id="SM00487">
    <property type="entry name" value="DEXDc"/>
    <property type="match status" value="1"/>
</dbReference>
<evidence type="ECO:0000256" key="2">
    <source>
        <dbReference type="ARBA" id="ARBA00012552"/>
    </source>
</evidence>
<dbReference type="Pfam" id="PF04408">
    <property type="entry name" value="WHD_HA2"/>
    <property type="match status" value="1"/>
</dbReference>
<gene>
    <name evidence="16" type="ORF">Amon01_000164600</name>
</gene>
<dbReference type="GO" id="GO:0016787">
    <property type="term" value="F:hydrolase activity"/>
    <property type="evidence" value="ECO:0007669"/>
    <property type="project" value="UniProtKB-KW"/>
</dbReference>
<feature type="domain" description="Helicase C-terminal" evidence="15">
    <location>
        <begin position="512"/>
        <end position="691"/>
    </location>
</feature>
<feature type="compositionally biased region" description="Basic residues" evidence="12">
    <location>
        <begin position="42"/>
        <end position="51"/>
    </location>
</feature>
<feature type="domain" description="S1 motif" evidence="13">
    <location>
        <begin position="9"/>
        <end position="106"/>
    </location>
</feature>
<feature type="compositionally biased region" description="Acidic residues" evidence="12">
    <location>
        <begin position="170"/>
        <end position="186"/>
    </location>
</feature>
<keyword evidence="17" id="KW-1185">Reference proteome</keyword>
<dbReference type="EC" id="3.6.4.13" evidence="2"/>
<dbReference type="GO" id="GO:0022613">
    <property type="term" value="P:ribonucleoprotein complex biogenesis"/>
    <property type="evidence" value="ECO:0007669"/>
    <property type="project" value="UniProtKB-ARBA"/>
</dbReference>
<name>A0A9W6YTW6_AMBMO</name>
<dbReference type="GO" id="GO:0071013">
    <property type="term" value="C:catalytic step 2 spliceosome"/>
    <property type="evidence" value="ECO:0007669"/>
    <property type="project" value="TreeGrafter"/>
</dbReference>
<evidence type="ECO:0000256" key="7">
    <source>
        <dbReference type="ARBA" id="ARBA00022840"/>
    </source>
</evidence>
<dbReference type="InterPro" id="IPR048333">
    <property type="entry name" value="HA2_WH"/>
</dbReference>